<reference evidence="3 4" key="1">
    <citation type="submission" date="2024-09" db="EMBL/GenBank/DDBJ databases">
        <title>A chromosome-level genome assembly of Gray's grenadier anchovy, Coilia grayii.</title>
        <authorList>
            <person name="Fu Z."/>
        </authorList>
    </citation>
    <scope>NUCLEOTIDE SEQUENCE [LARGE SCALE GENOMIC DNA]</scope>
    <source>
        <strain evidence="3">G4</strain>
        <tissue evidence="3">Muscle</tissue>
    </source>
</reference>
<feature type="compositionally biased region" description="Low complexity" evidence="2">
    <location>
        <begin position="83"/>
        <end position="105"/>
    </location>
</feature>
<dbReference type="Proteomes" id="UP001591681">
    <property type="component" value="Unassembled WGS sequence"/>
</dbReference>
<keyword evidence="1" id="KW-0175">Coiled coil</keyword>
<proteinExistence type="predicted"/>
<evidence type="ECO:0000256" key="1">
    <source>
        <dbReference type="SAM" id="Coils"/>
    </source>
</evidence>
<keyword evidence="4" id="KW-1185">Reference proteome</keyword>
<dbReference type="PANTHER" id="PTHR37162:SF11">
    <property type="match status" value="1"/>
</dbReference>
<organism evidence="3 4">
    <name type="scientific">Coilia grayii</name>
    <name type="common">Gray's grenadier anchovy</name>
    <dbReference type="NCBI Taxonomy" id="363190"/>
    <lineage>
        <taxon>Eukaryota</taxon>
        <taxon>Metazoa</taxon>
        <taxon>Chordata</taxon>
        <taxon>Craniata</taxon>
        <taxon>Vertebrata</taxon>
        <taxon>Euteleostomi</taxon>
        <taxon>Actinopterygii</taxon>
        <taxon>Neopterygii</taxon>
        <taxon>Teleostei</taxon>
        <taxon>Clupei</taxon>
        <taxon>Clupeiformes</taxon>
        <taxon>Clupeoidei</taxon>
        <taxon>Engraulidae</taxon>
        <taxon>Coilinae</taxon>
        <taxon>Coilia</taxon>
    </lineage>
</organism>
<evidence type="ECO:0000313" key="4">
    <source>
        <dbReference type="Proteomes" id="UP001591681"/>
    </source>
</evidence>
<feature type="region of interest" description="Disordered" evidence="2">
    <location>
        <begin position="83"/>
        <end position="111"/>
    </location>
</feature>
<dbReference type="EMBL" id="JBHFQA010000021">
    <property type="protein sequence ID" value="KAL2080763.1"/>
    <property type="molecule type" value="Genomic_DNA"/>
</dbReference>
<evidence type="ECO:0000313" key="3">
    <source>
        <dbReference type="EMBL" id="KAL2080763.1"/>
    </source>
</evidence>
<comment type="caution">
    <text evidence="3">The sequence shown here is derived from an EMBL/GenBank/DDBJ whole genome shotgun (WGS) entry which is preliminary data.</text>
</comment>
<gene>
    <name evidence="3" type="ORF">ACEWY4_024556</name>
</gene>
<dbReference type="InterPro" id="IPR012337">
    <property type="entry name" value="RNaseH-like_sf"/>
</dbReference>
<dbReference type="SUPFAM" id="SSF53098">
    <property type="entry name" value="Ribonuclease H-like"/>
    <property type="match status" value="1"/>
</dbReference>
<dbReference type="PANTHER" id="PTHR37162">
    <property type="entry name" value="HAT FAMILY DIMERISATION DOMAINCONTAINING PROTEIN-RELATED"/>
    <property type="match status" value="1"/>
</dbReference>
<evidence type="ECO:0000256" key="2">
    <source>
        <dbReference type="SAM" id="MobiDB-lite"/>
    </source>
</evidence>
<sequence>MGKCKFSDLWLEEAMFKDWLRPVVGNSREAYCNICKKTINITWMGVKAVKSHMGSNSHQTRMRGRNVQLLLSLFCVATTATSTSSTSTAPSTSTATSTSPAPTTSNINPTNSIQPLCTTTATLQAEVLMCLDLATKYHSFKSNEGIGELFGKMFPDSQIAKSDKDKTGYMIKFGIAPYFKRQLVEAINHAGPYVLMFDDSLNESSKKKQMDIHIRFLEDGCVRSRYFGSQFLGHGRADDLLQHIKECIAQLNMRQLLSVGMDGPNVNFKLLDLLQKEHAELNGGAQVLVVGSCGLHTLHNAMKAGFTAWQIDKLLRALHYLFHNVPARREDYTNITGSTCFPLSFCGHRWVENVPVAERVLEVWPMIQRYVSAAEDKKVQKPNTASYDAILAARGDPLLIPKLQFFLSIARSFNPFLQKYQTDEPVLPFLAKDLTELLLSLLRRFIKRELLQDQTSLQLFKLDISDEKNWVSLKRVDIGLGAESAIKALMGKPGTKIGEHSVLSLRKECLQYLVRIIKKLQERSPLKFPIVRQIACLDPTKMAKDPEWCIVQMKALVQTFIQGQQLAGGVAAGDVIIQQFSSFLSDGGRDEEFVSFQPLSQRLDVFLHSRLRTSHPDLLKFCQSALLLSHGQATVERGFSVNKEVETCNLHEESFEALRLISISLISKSQYRLHLESERKKRESATQELKRKTAEKELEDLRNQRQVPHSVCHSLESDANKFAEMAEGKAGTKMAELIAKSNSLRRSHKGKKAELLTLDKMIEEKATQLRHCLFLSLFGSMFCSMLLKAKLGDAQKFVRITEPNLTEFLNAAFAKFGVPPVTEGVKVIDSSGTEVDEDVFADIVTDPLTGVLTIKCDTESVSSVSSPEYSQPLSTDSLDSQDTVIIPVSPSGKCQRLDLEAKHLVESVLTKKPGGERVVNEYN</sequence>
<evidence type="ECO:0008006" key="5">
    <source>
        <dbReference type="Google" id="ProtNLM"/>
    </source>
</evidence>
<name>A0ABD1J492_9TELE</name>
<dbReference type="AlphaFoldDB" id="A0ABD1J492"/>
<protein>
    <recommendedName>
        <fullName evidence="5">BED-type domain-containing protein</fullName>
    </recommendedName>
</protein>
<feature type="coiled-coil region" evidence="1">
    <location>
        <begin position="675"/>
        <end position="704"/>
    </location>
</feature>
<accession>A0ABD1J492</accession>